<accession>A0A498J2T7</accession>
<dbReference type="Pfam" id="PF23156">
    <property type="entry name" value="DUF7054"/>
    <property type="match status" value="1"/>
</dbReference>
<protein>
    <recommendedName>
        <fullName evidence="1">DUF7054 domain-containing protein</fullName>
    </recommendedName>
</protein>
<evidence type="ECO:0000259" key="1">
    <source>
        <dbReference type="Pfam" id="PF23156"/>
    </source>
</evidence>
<dbReference type="AlphaFoldDB" id="A0A498J2T7"/>
<keyword evidence="3" id="KW-1185">Reference proteome</keyword>
<organism evidence="2 3">
    <name type="scientific">Malus domestica</name>
    <name type="common">Apple</name>
    <name type="synonym">Pyrus malus</name>
    <dbReference type="NCBI Taxonomy" id="3750"/>
    <lineage>
        <taxon>Eukaryota</taxon>
        <taxon>Viridiplantae</taxon>
        <taxon>Streptophyta</taxon>
        <taxon>Embryophyta</taxon>
        <taxon>Tracheophyta</taxon>
        <taxon>Spermatophyta</taxon>
        <taxon>Magnoliopsida</taxon>
        <taxon>eudicotyledons</taxon>
        <taxon>Gunneridae</taxon>
        <taxon>Pentapetalae</taxon>
        <taxon>rosids</taxon>
        <taxon>fabids</taxon>
        <taxon>Rosales</taxon>
        <taxon>Rosaceae</taxon>
        <taxon>Amygdaloideae</taxon>
        <taxon>Maleae</taxon>
        <taxon>Malus</taxon>
    </lineage>
</organism>
<dbReference type="EMBL" id="RDQH01000335">
    <property type="protein sequence ID" value="RXH90079.1"/>
    <property type="molecule type" value="Genomic_DNA"/>
</dbReference>
<proteinExistence type="predicted"/>
<gene>
    <name evidence="2" type="ORF">DVH24_032436</name>
</gene>
<feature type="domain" description="DUF7054" evidence="1">
    <location>
        <begin position="20"/>
        <end position="61"/>
    </location>
</feature>
<sequence length="72" mass="7894">MTMKMSLGRIRTPPGQPAFSITVIGSADPIRFVVNELELVAAVIDTALKSYACEGRIRQTKRAGYTLLKNKV</sequence>
<dbReference type="InterPro" id="IPR055482">
    <property type="entry name" value="DUF7054"/>
</dbReference>
<evidence type="ECO:0000313" key="2">
    <source>
        <dbReference type="EMBL" id="RXH90079.1"/>
    </source>
</evidence>
<name>A0A498J2T7_MALDO</name>
<comment type="caution">
    <text evidence="2">The sequence shown here is derived from an EMBL/GenBank/DDBJ whole genome shotgun (WGS) entry which is preliminary data.</text>
</comment>
<evidence type="ECO:0000313" key="3">
    <source>
        <dbReference type="Proteomes" id="UP000290289"/>
    </source>
</evidence>
<dbReference type="Proteomes" id="UP000290289">
    <property type="component" value="Chromosome 9"/>
</dbReference>
<reference evidence="2 3" key="1">
    <citation type="submission" date="2018-10" db="EMBL/GenBank/DDBJ databases">
        <title>A high-quality apple genome assembly.</title>
        <authorList>
            <person name="Hu J."/>
        </authorList>
    </citation>
    <scope>NUCLEOTIDE SEQUENCE [LARGE SCALE GENOMIC DNA]</scope>
    <source>
        <strain evidence="3">cv. HFTH1</strain>
        <tissue evidence="2">Young leaf</tissue>
    </source>
</reference>